<proteinExistence type="predicted"/>
<sequence length="342" mass="38315">MDVDEAIRHYRDLRAQDWMGESCTWTVIIGDDQPLLDVTEVATSLSGGAPPEIMKERPSLALDYYRYVNLVVPARSGSHLNLIEPGVIHTNNEEFLQWMSMGRRIWSTSWHIKGGEKLLCVENGETLFGVGEFFDTDRPFGADVASYQRELDIMRHTDILQRNAAALAIMELHGGFRLTAEWLDSPQTVITVDHPIAPGATAPSAFASAEPDLAAHLHEVSPAARRSFLLRLIEQLTDRYDLHVPEVTAVLGHIRISSHPTAGEWHDLAAETLYLAQGQWPFADPTTAEPEWLRWQAAIAVRHALRSLDTGAQNLEALLPARKALHDEWENFREEILALPKA</sequence>
<evidence type="ECO:0000313" key="2">
    <source>
        <dbReference type="Proteomes" id="UP001612741"/>
    </source>
</evidence>
<dbReference type="RefSeq" id="WP_397081015.1">
    <property type="nucleotide sequence ID" value="NZ_JBITGY010000003.1"/>
</dbReference>
<name>A0ABW7YPI6_9ACTN</name>
<dbReference type="Proteomes" id="UP001612741">
    <property type="component" value="Unassembled WGS sequence"/>
</dbReference>
<comment type="caution">
    <text evidence="1">The sequence shown here is derived from an EMBL/GenBank/DDBJ whole genome shotgun (WGS) entry which is preliminary data.</text>
</comment>
<accession>A0ABW7YPI6</accession>
<keyword evidence="2" id="KW-1185">Reference proteome</keyword>
<organism evidence="1 2">
    <name type="scientific">Nonomuraea typhae</name>
    <dbReference type="NCBI Taxonomy" id="2603600"/>
    <lineage>
        <taxon>Bacteria</taxon>
        <taxon>Bacillati</taxon>
        <taxon>Actinomycetota</taxon>
        <taxon>Actinomycetes</taxon>
        <taxon>Streptosporangiales</taxon>
        <taxon>Streptosporangiaceae</taxon>
        <taxon>Nonomuraea</taxon>
    </lineage>
</organism>
<gene>
    <name evidence="1" type="ORF">ACIBG2_10630</name>
</gene>
<protein>
    <submittedName>
        <fullName evidence="1">Uncharacterized protein</fullName>
    </submittedName>
</protein>
<evidence type="ECO:0000313" key="1">
    <source>
        <dbReference type="EMBL" id="MFI6497832.1"/>
    </source>
</evidence>
<dbReference type="EMBL" id="JBITGY010000003">
    <property type="protein sequence ID" value="MFI6497832.1"/>
    <property type="molecule type" value="Genomic_DNA"/>
</dbReference>
<reference evidence="1 2" key="1">
    <citation type="submission" date="2024-10" db="EMBL/GenBank/DDBJ databases">
        <title>The Natural Products Discovery Center: Release of the First 8490 Sequenced Strains for Exploring Actinobacteria Biosynthetic Diversity.</title>
        <authorList>
            <person name="Kalkreuter E."/>
            <person name="Kautsar S.A."/>
            <person name="Yang D."/>
            <person name="Bader C.D."/>
            <person name="Teijaro C.N."/>
            <person name="Fluegel L."/>
            <person name="Davis C.M."/>
            <person name="Simpson J.R."/>
            <person name="Lauterbach L."/>
            <person name="Steele A.D."/>
            <person name="Gui C."/>
            <person name="Meng S."/>
            <person name="Li G."/>
            <person name="Viehrig K."/>
            <person name="Ye F."/>
            <person name="Su P."/>
            <person name="Kiefer A.F."/>
            <person name="Nichols A."/>
            <person name="Cepeda A.J."/>
            <person name="Yan W."/>
            <person name="Fan B."/>
            <person name="Jiang Y."/>
            <person name="Adhikari A."/>
            <person name="Zheng C.-J."/>
            <person name="Schuster L."/>
            <person name="Cowan T.M."/>
            <person name="Smanski M.J."/>
            <person name="Chevrette M.G."/>
            <person name="De Carvalho L.P.S."/>
            <person name="Shen B."/>
        </authorList>
    </citation>
    <scope>NUCLEOTIDE SEQUENCE [LARGE SCALE GENOMIC DNA]</scope>
    <source>
        <strain evidence="1 2">NPDC050545</strain>
    </source>
</reference>